<feature type="transmembrane region" description="Helical" evidence="7">
    <location>
        <begin position="7"/>
        <end position="27"/>
    </location>
</feature>
<organism evidence="9 10">
    <name type="scientific">Pseudooceanicola pacificus</name>
    <dbReference type="NCBI Taxonomy" id="2676438"/>
    <lineage>
        <taxon>Bacteria</taxon>
        <taxon>Pseudomonadati</taxon>
        <taxon>Pseudomonadota</taxon>
        <taxon>Alphaproteobacteria</taxon>
        <taxon>Rhodobacterales</taxon>
        <taxon>Paracoccaceae</taxon>
        <taxon>Pseudooceanicola</taxon>
    </lineage>
</organism>
<proteinExistence type="inferred from homology"/>
<evidence type="ECO:0000256" key="2">
    <source>
        <dbReference type="ARBA" id="ARBA00022448"/>
    </source>
</evidence>
<keyword evidence="5 7" id="KW-1133">Transmembrane helix</keyword>
<dbReference type="RefSeq" id="WP_160381382.1">
    <property type="nucleotide sequence ID" value="NZ_WNXQ01000002.1"/>
</dbReference>
<feature type="domain" description="ABC transmembrane type-1" evidence="8">
    <location>
        <begin position="52"/>
        <end position="240"/>
    </location>
</feature>
<evidence type="ECO:0000256" key="1">
    <source>
        <dbReference type="ARBA" id="ARBA00004651"/>
    </source>
</evidence>
<dbReference type="PANTHER" id="PTHR30151">
    <property type="entry name" value="ALKANE SULFONATE ABC TRANSPORTER-RELATED, MEMBRANE SUBUNIT"/>
    <property type="match status" value="1"/>
</dbReference>
<evidence type="ECO:0000256" key="7">
    <source>
        <dbReference type="RuleBase" id="RU363032"/>
    </source>
</evidence>
<comment type="subcellular location">
    <subcellularLocation>
        <location evidence="1 7">Cell membrane</location>
        <topology evidence="1 7">Multi-pass membrane protein</topology>
    </subcellularLocation>
</comment>
<comment type="similarity">
    <text evidence="7">Belongs to the binding-protein-dependent transport system permease family.</text>
</comment>
<dbReference type="SUPFAM" id="SSF161098">
    <property type="entry name" value="MetI-like"/>
    <property type="match status" value="1"/>
</dbReference>
<keyword evidence="2 7" id="KW-0813">Transport</keyword>
<keyword evidence="6 7" id="KW-0472">Membrane</keyword>
<reference evidence="9 10" key="1">
    <citation type="submission" date="2019-11" db="EMBL/GenBank/DDBJ databases">
        <title>Pseudooceanicola pacifica sp. nov., isolated from deep-sea sediment of the Pacific Ocean.</title>
        <authorList>
            <person name="Lyu L."/>
        </authorList>
    </citation>
    <scope>NUCLEOTIDE SEQUENCE [LARGE SCALE GENOMIC DNA]</scope>
    <source>
        <strain evidence="9 10">216_PA32_1</strain>
    </source>
</reference>
<feature type="transmembrane region" description="Helical" evidence="7">
    <location>
        <begin position="174"/>
        <end position="197"/>
    </location>
</feature>
<evidence type="ECO:0000259" key="8">
    <source>
        <dbReference type="PROSITE" id="PS50928"/>
    </source>
</evidence>
<evidence type="ECO:0000313" key="9">
    <source>
        <dbReference type="EMBL" id="MWB77148.1"/>
    </source>
</evidence>
<keyword evidence="4 7" id="KW-0812">Transmembrane</keyword>
<accession>A0A844W9E0</accession>
<evidence type="ECO:0000256" key="6">
    <source>
        <dbReference type="ARBA" id="ARBA00023136"/>
    </source>
</evidence>
<dbReference type="Proteomes" id="UP000443843">
    <property type="component" value="Unassembled WGS sequence"/>
</dbReference>
<protein>
    <submittedName>
        <fullName evidence="9">ABC transporter permease subunit</fullName>
    </submittedName>
</protein>
<dbReference type="GO" id="GO:0005886">
    <property type="term" value="C:plasma membrane"/>
    <property type="evidence" value="ECO:0007669"/>
    <property type="project" value="UniProtKB-SubCell"/>
</dbReference>
<evidence type="ECO:0000256" key="3">
    <source>
        <dbReference type="ARBA" id="ARBA00022475"/>
    </source>
</evidence>
<dbReference type="InterPro" id="IPR000515">
    <property type="entry name" value="MetI-like"/>
</dbReference>
<gene>
    <name evidence="9" type="ORF">GLS40_03835</name>
</gene>
<dbReference type="InterPro" id="IPR035906">
    <property type="entry name" value="MetI-like_sf"/>
</dbReference>
<keyword evidence="10" id="KW-1185">Reference proteome</keyword>
<feature type="transmembrane region" description="Helical" evidence="7">
    <location>
        <begin position="94"/>
        <end position="116"/>
    </location>
</feature>
<dbReference type="PANTHER" id="PTHR30151:SF20">
    <property type="entry name" value="ABC TRANSPORTER PERMEASE PROTEIN HI_0355-RELATED"/>
    <property type="match status" value="1"/>
</dbReference>
<feature type="transmembrane region" description="Helical" evidence="7">
    <location>
        <begin position="60"/>
        <end position="82"/>
    </location>
</feature>
<evidence type="ECO:0000313" key="10">
    <source>
        <dbReference type="Proteomes" id="UP000443843"/>
    </source>
</evidence>
<keyword evidence="3" id="KW-1003">Cell membrane</keyword>
<dbReference type="Gene3D" id="1.10.3720.10">
    <property type="entry name" value="MetI-like"/>
    <property type="match status" value="1"/>
</dbReference>
<feature type="transmembrane region" description="Helical" evidence="7">
    <location>
        <begin position="217"/>
        <end position="239"/>
    </location>
</feature>
<dbReference type="Pfam" id="PF00528">
    <property type="entry name" value="BPD_transp_1"/>
    <property type="match status" value="1"/>
</dbReference>
<dbReference type="EMBL" id="WNXQ01000002">
    <property type="protein sequence ID" value="MWB77148.1"/>
    <property type="molecule type" value="Genomic_DNA"/>
</dbReference>
<dbReference type="PROSITE" id="PS50928">
    <property type="entry name" value="ABC_TM1"/>
    <property type="match status" value="1"/>
</dbReference>
<evidence type="ECO:0000256" key="4">
    <source>
        <dbReference type="ARBA" id="ARBA00022692"/>
    </source>
</evidence>
<name>A0A844W9E0_9RHOB</name>
<dbReference type="GO" id="GO:0055085">
    <property type="term" value="P:transmembrane transport"/>
    <property type="evidence" value="ECO:0007669"/>
    <property type="project" value="InterPro"/>
</dbReference>
<dbReference type="CDD" id="cd06261">
    <property type="entry name" value="TM_PBP2"/>
    <property type="match status" value="1"/>
</dbReference>
<feature type="transmembrane region" description="Helical" evidence="7">
    <location>
        <begin position="122"/>
        <end position="141"/>
    </location>
</feature>
<evidence type="ECO:0000256" key="5">
    <source>
        <dbReference type="ARBA" id="ARBA00022989"/>
    </source>
</evidence>
<comment type="caution">
    <text evidence="9">The sequence shown here is derived from an EMBL/GenBank/DDBJ whole genome shotgun (WGS) entry which is preliminary data.</text>
</comment>
<sequence>MKNRFEWLWPVAGFVSLIVLWWGLIVVRDVPKYIAPKPGAVWASLVDNASLLLDNLWPTATAALGGFIIGNLIAVILATIFVHSARARKMYFPVVVVFNTIPIIALSPILILIFGLTLTSKMIVAAIICLFPTLVNMLRGFESVSSSELELMRVMSASRTEVFLRLRLPRSVPFLFAALKIAATSCVIGAIVSEWIGAEKGLGVLIIQTTFDYRTELLYAAIAVSSALALVLFMAVTLAERFLVRWRTN</sequence>
<dbReference type="AlphaFoldDB" id="A0A844W9E0"/>